<dbReference type="HOGENOM" id="CLU_2826495_0_0_14"/>
<name>I7CKQ4_MYCHA</name>
<evidence type="ECO:0000313" key="1">
    <source>
        <dbReference type="EMBL" id="AFO52444.1"/>
    </source>
</evidence>
<dbReference type="STRING" id="1212765.MHLP_04320"/>
<dbReference type="InterPro" id="IPR000037">
    <property type="entry name" value="SsrA-bd_prot"/>
</dbReference>
<dbReference type="InterPro" id="IPR023620">
    <property type="entry name" value="SmpB"/>
</dbReference>
<dbReference type="Proteomes" id="UP000006502">
    <property type="component" value="Chromosome"/>
</dbReference>
<sequence>MHKREIRRIAEVVKKENYVILPSQLFLQNRRIKVELLLCKYDKTLAVDKSERKYKRSEHKRKFSVA</sequence>
<dbReference type="Gene3D" id="2.40.280.10">
    <property type="match status" value="1"/>
</dbReference>
<dbReference type="GO" id="GO:0003723">
    <property type="term" value="F:RNA binding"/>
    <property type="evidence" value="ECO:0007669"/>
    <property type="project" value="InterPro"/>
</dbReference>
<evidence type="ECO:0000313" key="2">
    <source>
        <dbReference type="Proteomes" id="UP000006502"/>
    </source>
</evidence>
<dbReference type="Pfam" id="PF01668">
    <property type="entry name" value="SmpB"/>
    <property type="match status" value="1"/>
</dbReference>
<reference evidence="2" key="2">
    <citation type="submission" date="2012-07" db="EMBL/GenBank/DDBJ databases">
        <title>Complete genome sequence of 'Candidatus Mycoplasma haemolamae'.</title>
        <authorList>
            <person name="Guimaraes A.M.S."/>
            <person name="Toth B."/>
            <person name="Santos A.P."/>
            <person name="Nascimento N.C."/>
            <person name="Sojka J.E."/>
            <person name="Messick J.B."/>
        </authorList>
    </citation>
    <scope>NUCLEOTIDE SEQUENCE [LARGE SCALE GENOMIC DNA]</scope>
    <source>
        <strain evidence="2">Purdue</strain>
    </source>
</reference>
<reference evidence="1 2" key="1">
    <citation type="journal article" date="2012" name="J. Bacteriol.">
        <title>Genome Sequence of "Candidatus Mycoplasma haemolamae" Strain Purdue, a Red Blood Cell Pathogen of Alpacas (Vicugna pacos) and Llamas (Lama glama).</title>
        <authorList>
            <person name="Guimaraes A.M."/>
            <person name="Toth B."/>
            <person name="Santos A.P."/>
            <person name="do Nascimento N.C."/>
            <person name="Kritchevsky J.E."/>
            <person name="Messick J.B."/>
        </authorList>
    </citation>
    <scope>NUCLEOTIDE SEQUENCE [LARGE SCALE GENOMIC DNA]</scope>
    <source>
        <strain evidence="1 2">Purdue</strain>
    </source>
</reference>
<dbReference type="KEGG" id="mhl:MHLP_04320"/>
<dbReference type="AlphaFoldDB" id="I7CKQ4"/>
<proteinExistence type="predicted"/>
<accession>I7CKQ4</accession>
<protein>
    <submittedName>
        <fullName evidence="1">SsrA-binding protein</fullName>
    </submittedName>
</protein>
<dbReference type="EMBL" id="CP003731">
    <property type="protein sequence ID" value="AFO52444.1"/>
    <property type="molecule type" value="Genomic_DNA"/>
</dbReference>
<dbReference type="SUPFAM" id="SSF74982">
    <property type="entry name" value="Small protein B (SmpB)"/>
    <property type="match status" value="1"/>
</dbReference>
<gene>
    <name evidence="1" type="ordered locus">MHLP_04320</name>
</gene>
<dbReference type="PATRIC" id="fig|1212765.3.peg.981"/>
<organism evidence="1 2">
    <name type="scientific">Mycoplasma haematolamae (strain Purdue)</name>
    <dbReference type="NCBI Taxonomy" id="1212765"/>
    <lineage>
        <taxon>Bacteria</taxon>
        <taxon>Bacillati</taxon>
        <taxon>Mycoplasmatota</taxon>
        <taxon>Mollicutes</taxon>
        <taxon>Mycoplasmataceae</taxon>
        <taxon>Mycoplasma</taxon>
    </lineage>
</organism>
<keyword evidence="2" id="KW-1185">Reference proteome</keyword>